<organism evidence="1 2">
    <name type="scientific">Bradyrhizobium cajani</name>
    <dbReference type="NCBI Taxonomy" id="1928661"/>
    <lineage>
        <taxon>Bacteria</taxon>
        <taxon>Pseudomonadati</taxon>
        <taxon>Pseudomonadota</taxon>
        <taxon>Alphaproteobacteria</taxon>
        <taxon>Hyphomicrobiales</taxon>
        <taxon>Nitrobacteraceae</taxon>
        <taxon>Bradyrhizobium</taxon>
    </lineage>
</organism>
<reference evidence="1 2" key="1">
    <citation type="submission" date="2019-12" db="EMBL/GenBank/DDBJ databases">
        <title>Draft genome sequences Bradyrhizobium cajani AMBPC1010, Bradyrhizobium pachyrhizi AMBPC1040 and Bradyrhizobium yuanmingense ALSPC3051, three plant growth promoting strains isolated from nodules of Cajanus cajan L. in Dominican Republic.</title>
        <authorList>
            <person name="Flores-Felix J.D."/>
            <person name="Araujo J."/>
            <person name="Diaz-Alcantara C."/>
            <person name="Gonzalez-Andres F."/>
            <person name="Velazquez E."/>
        </authorList>
    </citation>
    <scope>NUCLEOTIDE SEQUENCE [LARGE SCALE GENOMIC DNA]</scope>
    <source>
        <strain evidence="1 2">1010</strain>
    </source>
</reference>
<keyword evidence="2" id="KW-1185">Reference proteome</keyword>
<accession>A0A844T260</accession>
<proteinExistence type="predicted"/>
<dbReference type="Proteomes" id="UP000449969">
    <property type="component" value="Unassembled WGS sequence"/>
</dbReference>
<protein>
    <submittedName>
        <fullName evidence="1">Uncharacterized protein</fullName>
    </submittedName>
</protein>
<comment type="caution">
    <text evidence="1">The sequence shown here is derived from an EMBL/GenBank/DDBJ whole genome shotgun (WGS) entry which is preliminary data.</text>
</comment>
<sequence>MGAEQRQEQRNFFLRTDLDHDYLLFAPLVGARAGGVQDNRVSALFQACFVGARRGPSSDDELHPWQTEE</sequence>
<evidence type="ECO:0000313" key="2">
    <source>
        <dbReference type="Proteomes" id="UP000449969"/>
    </source>
</evidence>
<dbReference type="EMBL" id="WQNE01000001">
    <property type="protein sequence ID" value="MVT71685.1"/>
    <property type="molecule type" value="Genomic_DNA"/>
</dbReference>
<name>A0A844T260_9BRAD</name>
<dbReference type="AlphaFoldDB" id="A0A844T260"/>
<evidence type="ECO:0000313" key="1">
    <source>
        <dbReference type="EMBL" id="MVT71685.1"/>
    </source>
</evidence>
<gene>
    <name evidence="1" type="ORF">GPL20_00895</name>
</gene>